<dbReference type="InterPro" id="IPR043725">
    <property type="entry name" value="DUF5667"/>
</dbReference>
<dbReference type="Proteomes" id="UP000231474">
    <property type="component" value="Unassembled WGS sequence"/>
</dbReference>
<accession>A0A2M8L2Y0</accession>
<gene>
    <name evidence="2" type="ORF">COU95_03350</name>
</gene>
<organism evidence="2 3">
    <name type="scientific">Candidatus Shapirobacteria bacterium CG10_big_fil_rev_8_21_14_0_10_40_9</name>
    <dbReference type="NCBI Taxonomy" id="1974888"/>
    <lineage>
        <taxon>Bacteria</taxon>
        <taxon>Candidatus Shapironibacteriota</taxon>
    </lineage>
</organism>
<feature type="domain" description="DUF5667" evidence="1">
    <location>
        <begin position="84"/>
        <end position="195"/>
    </location>
</feature>
<dbReference type="Pfam" id="PF18915">
    <property type="entry name" value="DUF5667"/>
    <property type="match status" value="1"/>
</dbReference>
<comment type="caution">
    <text evidence="2">The sequence shown here is derived from an EMBL/GenBank/DDBJ whole genome shotgun (WGS) entry which is preliminary data.</text>
</comment>
<dbReference type="AlphaFoldDB" id="A0A2M8L2Y0"/>
<evidence type="ECO:0000259" key="1">
    <source>
        <dbReference type="Pfam" id="PF18915"/>
    </source>
</evidence>
<evidence type="ECO:0000313" key="3">
    <source>
        <dbReference type="Proteomes" id="UP000231474"/>
    </source>
</evidence>
<sequence>MGLKIQRRQKKGGEIKKFKMKNLILVLVGLIFAFGILTASIWKTQALTSSQNFKIQTLPEVVGAKVTPTPSPTPTVDYYLPYPGILPDNILYPLKMVRDKILLFLTFDPVKKAERLLLFADKRVNAAKSLIEGGKVELGISTMTKGEKYLEQAIAQTEKAKQAGKDTTALYEKLAQATLKHQEVLTGVLVKVPDEAKGMVQEALQYSRQGYETVSRVIEKK</sequence>
<reference evidence="3" key="1">
    <citation type="submission" date="2017-09" db="EMBL/GenBank/DDBJ databases">
        <title>Depth-based differentiation of microbial function through sediment-hosted aquifers and enrichment of novel symbionts in the deep terrestrial subsurface.</title>
        <authorList>
            <person name="Probst A.J."/>
            <person name="Ladd B."/>
            <person name="Jarett J.K."/>
            <person name="Geller-Mcgrath D.E."/>
            <person name="Sieber C.M.K."/>
            <person name="Emerson J.B."/>
            <person name="Anantharaman K."/>
            <person name="Thomas B.C."/>
            <person name="Malmstrom R."/>
            <person name="Stieglmeier M."/>
            <person name="Klingl A."/>
            <person name="Woyke T."/>
            <person name="Ryan C.M."/>
            <person name="Banfield J.F."/>
        </authorList>
    </citation>
    <scope>NUCLEOTIDE SEQUENCE [LARGE SCALE GENOMIC DNA]</scope>
</reference>
<protein>
    <recommendedName>
        <fullName evidence="1">DUF5667 domain-containing protein</fullName>
    </recommendedName>
</protein>
<name>A0A2M8L2Y0_9BACT</name>
<dbReference type="EMBL" id="PFEK01000065">
    <property type="protein sequence ID" value="PJE67280.1"/>
    <property type="molecule type" value="Genomic_DNA"/>
</dbReference>
<evidence type="ECO:0000313" key="2">
    <source>
        <dbReference type="EMBL" id="PJE67280.1"/>
    </source>
</evidence>
<proteinExistence type="predicted"/>